<organism evidence="2 3">
    <name type="scientific">Orchesella dallaii</name>
    <dbReference type="NCBI Taxonomy" id="48710"/>
    <lineage>
        <taxon>Eukaryota</taxon>
        <taxon>Metazoa</taxon>
        <taxon>Ecdysozoa</taxon>
        <taxon>Arthropoda</taxon>
        <taxon>Hexapoda</taxon>
        <taxon>Collembola</taxon>
        <taxon>Entomobryomorpha</taxon>
        <taxon>Entomobryoidea</taxon>
        <taxon>Orchesellidae</taxon>
        <taxon>Orchesellinae</taxon>
        <taxon>Orchesella</taxon>
    </lineage>
</organism>
<keyword evidence="1" id="KW-1133">Transmembrane helix</keyword>
<feature type="transmembrane region" description="Helical" evidence="1">
    <location>
        <begin position="101"/>
        <end position="119"/>
    </location>
</feature>
<evidence type="ECO:0008006" key="4">
    <source>
        <dbReference type="Google" id="ProtNLM"/>
    </source>
</evidence>
<protein>
    <recommendedName>
        <fullName evidence="4">Odorant receptor</fullName>
    </recommendedName>
</protein>
<dbReference type="Proteomes" id="UP001642540">
    <property type="component" value="Unassembled WGS sequence"/>
</dbReference>
<feature type="transmembrane region" description="Helical" evidence="1">
    <location>
        <begin position="226"/>
        <end position="247"/>
    </location>
</feature>
<evidence type="ECO:0000313" key="3">
    <source>
        <dbReference type="Proteomes" id="UP001642540"/>
    </source>
</evidence>
<sequence length="402" mass="46206">MASPLVQQAFTVNELASKYLGYPKFILFWDSKTQTFKSHTKWSMWYFTAGFIMFFLFFISMLTAYIMNKLQKPSFKIILEHQAILTLYIFDWSFACALNLSIYWCVDGIAAYINLLLAYQSTYFDRRVNSKVNFKMRNEEFIKALKGQKCETIGLLVLYVAESLSTTPILSAVILYFAKLDPFFIAVLYGVPRSYLFVTEYSWFPLITCFIFLIFVMEICRTARVLIIAIIAITQMTIHCLNDILRILDRSIVKSINSYQLLSIAHIHHIVCANTFAVAMGFGYFIAVVAGAISLIGLEILPIILYPLYLITWLVASITMLVAIPYAATSYELSKSLIREWKYRLSGYYGPNKKYYRAKVNSFREIGFMCGWIGKLCKKSKTIYLSSLLCDTSTALLMFKSV</sequence>
<dbReference type="EMBL" id="CAXLJM020000068">
    <property type="protein sequence ID" value="CAL8123219.1"/>
    <property type="molecule type" value="Genomic_DNA"/>
</dbReference>
<accession>A0ABP1RD71</accession>
<name>A0ABP1RD71_9HEXA</name>
<feature type="transmembrane region" description="Helical" evidence="1">
    <location>
        <begin position="267"/>
        <end position="296"/>
    </location>
</feature>
<proteinExistence type="predicted"/>
<comment type="caution">
    <text evidence="2">The sequence shown here is derived from an EMBL/GenBank/DDBJ whole genome shotgun (WGS) entry which is preliminary data.</text>
</comment>
<feature type="transmembrane region" description="Helical" evidence="1">
    <location>
        <begin position="153"/>
        <end position="178"/>
    </location>
</feature>
<gene>
    <name evidence="2" type="ORF">ODALV1_LOCUS20132</name>
</gene>
<feature type="transmembrane region" description="Helical" evidence="1">
    <location>
        <begin position="44"/>
        <end position="65"/>
    </location>
</feature>
<keyword evidence="3" id="KW-1185">Reference proteome</keyword>
<feature type="transmembrane region" description="Helical" evidence="1">
    <location>
        <begin position="201"/>
        <end position="219"/>
    </location>
</feature>
<reference evidence="2 3" key="1">
    <citation type="submission" date="2024-08" db="EMBL/GenBank/DDBJ databases">
        <authorList>
            <person name="Cucini C."/>
            <person name="Frati F."/>
        </authorList>
    </citation>
    <scope>NUCLEOTIDE SEQUENCE [LARGE SCALE GENOMIC DNA]</scope>
</reference>
<evidence type="ECO:0000256" key="1">
    <source>
        <dbReference type="SAM" id="Phobius"/>
    </source>
</evidence>
<keyword evidence="1" id="KW-0472">Membrane</keyword>
<feature type="transmembrane region" description="Helical" evidence="1">
    <location>
        <begin position="308"/>
        <end position="328"/>
    </location>
</feature>
<evidence type="ECO:0000313" key="2">
    <source>
        <dbReference type="EMBL" id="CAL8123219.1"/>
    </source>
</evidence>
<keyword evidence="1" id="KW-0812">Transmembrane</keyword>